<keyword evidence="3" id="KW-0600">Photoreceptor protein</keyword>
<dbReference type="GO" id="GO:0005886">
    <property type="term" value="C:plasma membrane"/>
    <property type="evidence" value="ECO:0007669"/>
    <property type="project" value="TreeGrafter"/>
</dbReference>
<evidence type="ECO:0000256" key="3">
    <source>
        <dbReference type="ARBA" id="ARBA00022543"/>
    </source>
</evidence>
<dbReference type="PRINTS" id="PR00251">
    <property type="entry name" value="BACTRLOPSIN"/>
</dbReference>
<feature type="transmembrane region" description="Helical" evidence="11">
    <location>
        <begin position="46"/>
        <end position="65"/>
    </location>
</feature>
<feature type="transmembrane region" description="Helical" evidence="11">
    <location>
        <begin position="179"/>
        <end position="201"/>
    </location>
</feature>
<dbReference type="RefSeq" id="XP_046009374.1">
    <property type="nucleotide sequence ID" value="XM_046150392.1"/>
</dbReference>
<dbReference type="Gene3D" id="1.20.1070.10">
    <property type="entry name" value="Rhodopsin 7-helix transmembrane proteins"/>
    <property type="match status" value="1"/>
</dbReference>
<protein>
    <recommendedName>
        <fullName evidence="14">Opsin-1</fullName>
    </recommendedName>
</protein>
<evidence type="ECO:0000256" key="7">
    <source>
        <dbReference type="ARBA" id="ARBA00022989"/>
    </source>
</evidence>
<keyword evidence="8" id="KW-0157">Chromophore</keyword>
<evidence type="ECO:0000256" key="2">
    <source>
        <dbReference type="ARBA" id="ARBA00008130"/>
    </source>
</evidence>
<evidence type="ECO:0000256" key="6">
    <source>
        <dbReference type="ARBA" id="ARBA00022925"/>
    </source>
</evidence>
<dbReference type="SUPFAM" id="SSF81321">
    <property type="entry name" value="Family A G protein-coupled receptor-like"/>
    <property type="match status" value="1"/>
</dbReference>
<sequence length="297" mass="32372">MKIQHDFAGVIEAATKTHLRPTDFPTVIPDIPHVHYQEASETGFRALWVVCVLMGLSSVAFYIMAARVPVQKRLFHVITASITTIAFLSYFAMATGDGLSWHSTVVKTTKSGVVEDIVKRQVFWARYVDWALTTPLLLLDLTLMAGLNGADILVTVGADVIMVLTGLFAAFGSTGTQVWGWYTIACVAYIAIVYNVAFNGRRAVQGKDSKTKAFYGGISLFTLLLWTAYPIVWGIADGSRKIGVDGEILAYAVLDVLAKPVFGFWLLLTHDAMARTSPNAPSWFTQGLASDGAIRVS</sequence>
<dbReference type="PANTHER" id="PTHR28286">
    <property type="match status" value="1"/>
</dbReference>
<evidence type="ECO:0008006" key="14">
    <source>
        <dbReference type="Google" id="ProtNLM"/>
    </source>
</evidence>
<dbReference type="Proteomes" id="UP000756346">
    <property type="component" value="Unassembled WGS sequence"/>
</dbReference>
<dbReference type="PANTHER" id="PTHR28286:SF2">
    <property type="entry name" value="BACTERIORHODOPSIN _OPSIN, NOPA (EUROFUNG)"/>
    <property type="match status" value="1"/>
</dbReference>
<feature type="transmembrane region" description="Helical" evidence="11">
    <location>
        <begin position="248"/>
        <end position="268"/>
    </location>
</feature>
<feature type="transmembrane region" description="Helical" evidence="11">
    <location>
        <begin position="127"/>
        <end position="145"/>
    </location>
</feature>
<dbReference type="OrthoDB" id="10261467at2759"/>
<comment type="subcellular location">
    <subcellularLocation>
        <location evidence="1">Membrane</location>
        <topology evidence="1">Multi-pass membrane protein</topology>
    </subcellularLocation>
</comment>
<keyword evidence="6" id="KW-0681">Retinal protein</keyword>
<dbReference type="PROSITE" id="PS00950">
    <property type="entry name" value="BACTERIAL_OPSIN_1"/>
    <property type="match status" value="1"/>
</dbReference>
<dbReference type="GeneID" id="70179938"/>
<dbReference type="GO" id="GO:0005783">
    <property type="term" value="C:endoplasmic reticulum"/>
    <property type="evidence" value="ECO:0007669"/>
    <property type="project" value="TreeGrafter"/>
</dbReference>
<gene>
    <name evidence="12" type="ORF">B0I36DRAFT_248519</name>
</gene>
<accession>A0A9P9BQR7</accession>
<keyword evidence="13" id="KW-1185">Reference proteome</keyword>
<proteinExistence type="inferred from homology"/>
<dbReference type="AlphaFoldDB" id="A0A9P9BQR7"/>
<comment type="similarity">
    <text evidence="2">Belongs to the archaeal/bacterial/fungal opsin family.</text>
</comment>
<keyword evidence="9 11" id="KW-0472">Membrane</keyword>
<evidence type="ECO:0000256" key="5">
    <source>
        <dbReference type="ARBA" id="ARBA00022692"/>
    </source>
</evidence>
<evidence type="ECO:0000313" key="12">
    <source>
        <dbReference type="EMBL" id="KAH7026157.1"/>
    </source>
</evidence>
<evidence type="ECO:0000256" key="1">
    <source>
        <dbReference type="ARBA" id="ARBA00004141"/>
    </source>
</evidence>
<keyword evidence="4" id="KW-0716">Sensory transduction</keyword>
<organism evidence="12 13">
    <name type="scientific">Microdochium trichocladiopsis</name>
    <dbReference type="NCBI Taxonomy" id="1682393"/>
    <lineage>
        <taxon>Eukaryota</taxon>
        <taxon>Fungi</taxon>
        <taxon>Dikarya</taxon>
        <taxon>Ascomycota</taxon>
        <taxon>Pezizomycotina</taxon>
        <taxon>Sordariomycetes</taxon>
        <taxon>Xylariomycetidae</taxon>
        <taxon>Xylariales</taxon>
        <taxon>Microdochiaceae</taxon>
        <taxon>Microdochium</taxon>
    </lineage>
</organism>
<dbReference type="SMART" id="SM01021">
    <property type="entry name" value="Bac_rhodopsin"/>
    <property type="match status" value="1"/>
</dbReference>
<feature type="transmembrane region" description="Helical" evidence="11">
    <location>
        <begin position="152"/>
        <end position="173"/>
    </location>
</feature>
<comment type="caution">
    <text evidence="12">The sequence shown here is derived from an EMBL/GenBank/DDBJ whole genome shotgun (WGS) entry which is preliminary data.</text>
</comment>
<dbReference type="InterPro" id="IPR001425">
    <property type="entry name" value="Arc/bac/fun_rhodopsins"/>
</dbReference>
<feature type="transmembrane region" description="Helical" evidence="11">
    <location>
        <begin position="213"/>
        <end position="236"/>
    </location>
</feature>
<dbReference type="CDD" id="cd15028">
    <property type="entry name" value="7tm_Opsin-1_euk"/>
    <property type="match status" value="1"/>
</dbReference>
<dbReference type="PROSITE" id="PS00327">
    <property type="entry name" value="BACTERIAL_OPSIN_RET"/>
    <property type="match status" value="1"/>
</dbReference>
<dbReference type="GO" id="GO:0009881">
    <property type="term" value="F:photoreceptor activity"/>
    <property type="evidence" value="ECO:0007669"/>
    <property type="project" value="UniProtKB-KW"/>
</dbReference>
<reference evidence="12" key="1">
    <citation type="journal article" date="2021" name="Nat. Commun.">
        <title>Genetic determinants of endophytism in the Arabidopsis root mycobiome.</title>
        <authorList>
            <person name="Mesny F."/>
            <person name="Miyauchi S."/>
            <person name="Thiergart T."/>
            <person name="Pickel B."/>
            <person name="Atanasova L."/>
            <person name="Karlsson M."/>
            <person name="Huettel B."/>
            <person name="Barry K.W."/>
            <person name="Haridas S."/>
            <person name="Chen C."/>
            <person name="Bauer D."/>
            <person name="Andreopoulos W."/>
            <person name="Pangilinan J."/>
            <person name="LaButti K."/>
            <person name="Riley R."/>
            <person name="Lipzen A."/>
            <person name="Clum A."/>
            <person name="Drula E."/>
            <person name="Henrissat B."/>
            <person name="Kohler A."/>
            <person name="Grigoriev I.V."/>
            <person name="Martin F.M."/>
            <person name="Hacquard S."/>
        </authorList>
    </citation>
    <scope>NUCLEOTIDE SEQUENCE</scope>
    <source>
        <strain evidence="12">MPI-CAGE-CH-0230</strain>
    </source>
</reference>
<evidence type="ECO:0000256" key="4">
    <source>
        <dbReference type="ARBA" id="ARBA00022606"/>
    </source>
</evidence>
<dbReference type="Pfam" id="PF01036">
    <property type="entry name" value="Bac_rhodopsin"/>
    <property type="match status" value="1"/>
</dbReference>
<dbReference type="GO" id="GO:0005216">
    <property type="term" value="F:monoatomic ion channel activity"/>
    <property type="evidence" value="ECO:0007669"/>
    <property type="project" value="InterPro"/>
</dbReference>
<keyword evidence="10" id="KW-0675">Receptor</keyword>
<dbReference type="GO" id="GO:0007602">
    <property type="term" value="P:phototransduction"/>
    <property type="evidence" value="ECO:0007669"/>
    <property type="project" value="UniProtKB-KW"/>
</dbReference>
<keyword evidence="5 11" id="KW-0812">Transmembrane</keyword>
<evidence type="ECO:0000256" key="9">
    <source>
        <dbReference type="ARBA" id="ARBA00023136"/>
    </source>
</evidence>
<evidence type="ECO:0000256" key="11">
    <source>
        <dbReference type="SAM" id="Phobius"/>
    </source>
</evidence>
<feature type="transmembrane region" description="Helical" evidence="11">
    <location>
        <begin position="74"/>
        <end position="93"/>
    </location>
</feature>
<dbReference type="InterPro" id="IPR018229">
    <property type="entry name" value="Rhodopsin_retinal_BS"/>
</dbReference>
<dbReference type="EMBL" id="JAGTJQ010000008">
    <property type="protein sequence ID" value="KAH7026157.1"/>
    <property type="molecule type" value="Genomic_DNA"/>
</dbReference>
<evidence type="ECO:0000256" key="10">
    <source>
        <dbReference type="ARBA" id="ARBA00023170"/>
    </source>
</evidence>
<keyword evidence="7 11" id="KW-1133">Transmembrane helix</keyword>
<evidence type="ECO:0000256" key="8">
    <source>
        <dbReference type="ARBA" id="ARBA00022991"/>
    </source>
</evidence>
<name>A0A9P9BQR7_9PEZI</name>
<evidence type="ECO:0000313" key="13">
    <source>
        <dbReference type="Proteomes" id="UP000756346"/>
    </source>
</evidence>
<dbReference type="FunFam" id="1.20.1070.10:FF:000160">
    <property type="entry name" value="Related to Opsin-1"/>
    <property type="match status" value="1"/>
</dbReference>